<dbReference type="GO" id="GO:0015937">
    <property type="term" value="P:coenzyme A biosynthetic process"/>
    <property type="evidence" value="ECO:0007669"/>
    <property type="project" value="InterPro"/>
</dbReference>
<accession>A0A7S3AIC0</accession>
<protein>
    <submittedName>
        <fullName evidence="1">Uncharacterized protein</fullName>
    </submittedName>
</protein>
<dbReference type="InterPro" id="IPR043129">
    <property type="entry name" value="ATPase_NBD"/>
</dbReference>
<dbReference type="Pfam" id="PF03630">
    <property type="entry name" value="Fumble"/>
    <property type="match status" value="1"/>
</dbReference>
<dbReference type="InterPro" id="IPR004567">
    <property type="entry name" value="Type_II_PanK"/>
</dbReference>
<organism evidence="1">
    <name type="scientific">Haptolina ericina</name>
    <dbReference type="NCBI Taxonomy" id="156174"/>
    <lineage>
        <taxon>Eukaryota</taxon>
        <taxon>Haptista</taxon>
        <taxon>Haptophyta</taxon>
        <taxon>Prymnesiophyceae</taxon>
        <taxon>Prymnesiales</taxon>
        <taxon>Prymnesiaceae</taxon>
        <taxon>Haptolina</taxon>
    </lineage>
</organism>
<evidence type="ECO:0000313" key="1">
    <source>
        <dbReference type="EMBL" id="CAE0103603.1"/>
    </source>
</evidence>
<dbReference type="EMBL" id="HBHX01007687">
    <property type="protein sequence ID" value="CAE0103603.1"/>
    <property type="molecule type" value="Transcribed_RNA"/>
</dbReference>
<sequence length="143" mass="15206">MSAQLTAASFGRLASAPAMTLHDPAHKADCVRALLRMVVQASVVLAKAYASLPTISCMDRIFFAGGFVGAEDNRLARQMISESMRNVGGRAIFCRHSEFLGALGSLSACLHRRAGVDGTSDEESRPWSEGATRLPTALPSVNL</sequence>
<proteinExistence type="predicted"/>
<reference evidence="1" key="1">
    <citation type="submission" date="2021-01" db="EMBL/GenBank/DDBJ databases">
        <authorList>
            <person name="Corre E."/>
            <person name="Pelletier E."/>
            <person name="Niang G."/>
            <person name="Scheremetjew M."/>
            <person name="Finn R."/>
            <person name="Kale V."/>
            <person name="Holt S."/>
            <person name="Cochrane G."/>
            <person name="Meng A."/>
            <person name="Brown T."/>
            <person name="Cohen L."/>
        </authorList>
    </citation>
    <scope>NUCLEOTIDE SEQUENCE</scope>
    <source>
        <strain evidence="1">CCMP281</strain>
    </source>
</reference>
<dbReference type="GO" id="GO:0005524">
    <property type="term" value="F:ATP binding"/>
    <property type="evidence" value="ECO:0007669"/>
    <property type="project" value="InterPro"/>
</dbReference>
<dbReference type="SUPFAM" id="SSF53067">
    <property type="entry name" value="Actin-like ATPase domain"/>
    <property type="match status" value="1"/>
</dbReference>
<gene>
    <name evidence="1" type="ORF">HERI1096_LOCUS4261</name>
</gene>
<name>A0A7S3AIC0_9EUKA</name>
<dbReference type="AlphaFoldDB" id="A0A7S3AIC0"/>
<dbReference type="Gene3D" id="3.30.420.40">
    <property type="match status" value="1"/>
</dbReference>